<evidence type="ECO:0000313" key="1">
    <source>
        <dbReference type="EMBL" id="CAA0104054.1"/>
    </source>
</evidence>
<reference evidence="3 4" key="1">
    <citation type="submission" date="2019-11" db="EMBL/GenBank/DDBJ databases">
        <authorList>
            <person name="Holert J."/>
        </authorList>
    </citation>
    <scope>NUCLEOTIDE SEQUENCE [LARGE SCALE GENOMIC DNA]</scope>
    <source>
        <strain evidence="1">BC3_2A</strain>
        <strain evidence="2">SB11_1A</strain>
    </source>
</reference>
<organism evidence="1 4">
    <name type="scientific">Zhongshania aliphaticivorans</name>
    <dbReference type="NCBI Taxonomy" id="1470434"/>
    <lineage>
        <taxon>Bacteria</taxon>
        <taxon>Pseudomonadati</taxon>
        <taxon>Pseudomonadota</taxon>
        <taxon>Gammaproteobacteria</taxon>
        <taxon>Cellvibrionales</taxon>
        <taxon>Spongiibacteraceae</taxon>
        <taxon>Zhongshania</taxon>
    </lineage>
</organism>
<name>A0A5S9PIN4_9GAMM</name>
<dbReference type="EMBL" id="CACSIK010000002">
    <property type="protein sequence ID" value="CAA0104230.1"/>
    <property type="molecule type" value="Genomic_DNA"/>
</dbReference>
<gene>
    <name evidence="2" type="ORF">IHBHHGIJ_02720</name>
    <name evidence="1" type="ORF">KFEGEMFD_02092</name>
</gene>
<dbReference type="AlphaFoldDB" id="A0A5S9PIN4"/>
<dbReference type="RefSeq" id="WP_159269434.1">
    <property type="nucleotide sequence ID" value="NZ_CACSIM010000003.1"/>
</dbReference>
<protein>
    <submittedName>
        <fullName evidence="1">Uncharacterized protein</fullName>
    </submittedName>
</protein>
<keyword evidence="3" id="KW-1185">Reference proteome</keyword>
<accession>A0A5S9PIN4</accession>
<dbReference type="EMBL" id="CACSIM010000003">
    <property type="protein sequence ID" value="CAA0104054.1"/>
    <property type="molecule type" value="Genomic_DNA"/>
</dbReference>
<evidence type="ECO:0000313" key="4">
    <source>
        <dbReference type="Proteomes" id="UP000439591"/>
    </source>
</evidence>
<dbReference type="OrthoDB" id="6891850at2"/>
<dbReference type="Proteomes" id="UP000435877">
    <property type="component" value="Unassembled WGS sequence"/>
</dbReference>
<evidence type="ECO:0000313" key="2">
    <source>
        <dbReference type="EMBL" id="CAA0104230.1"/>
    </source>
</evidence>
<evidence type="ECO:0000313" key="3">
    <source>
        <dbReference type="Proteomes" id="UP000435877"/>
    </source>
</evidence>
<dbReference type="Proteomes" id="UP000439591">
    <property type="component" value="Unassembled WGS sequence"/>
</dbReference>
<sequence length="101" mass="11183">MQGKHIIENMAKSHCYKINLGDAMLADFAMADLKVRLENIYISAGQPENMKAVYRHESSGLHCELLVYLSAEFQTAAKLSNAIRCDGFPQIDSAHLAGNEI</sequence>
<proteinExistence type="predicted"/>